<reference evidence="10 11" key="1">
    <citation type="submission" date="2017-06" db="EMBL/GenBank/DDBJ databases">
        <title>A platform for efficient transgenesis in Macrostomum lignano, a flatworm model organism for stem cell research.</title>
        <authorList>
            <person name="Berezikov E."/>
        </authorList>
    </citation>
    <scope>NUCLEOTIDE SEQUENCE [LARGE SCALE GENOMIC DNA]</scope>
    <source>
        <strain evidence="10">DV1</strain>
        <tissue evidence="10">Whole organism</tissue>
    </source>
</reference>
<evidence type="ECO:0000256" key="5">
    <source>
        <dbReference type="ARBA" id="ARBA00022734"/>
    </source>
</evidence>
<sequence>MFFVASLPVALLLLQCFAGCSADSSGWPSEDDSTLSAHGHTRTVIISDQGSSVPVPETDIIQQETVWLNGGDETASHEVSHKYHGPVQELKLNICSQSSTAFSGICSRAIDGNTNQNYRKLSCTHTKTERGWWQARLTSRAHIKRIQIYNRRDCCANRLRNFYITVDGHKCAEYHSSKAFSVKTFNCDRVGAVVRIHNRMSAPLTLCEVRVFGHPLSEAVQELKLSHCSQSSTAFSGICSRAIDGNNNQNYRKHSCTHTNAGRNWWQARLTSRAHIRRIQIFNRQDCCPNRLRSFYITVDGHKCAEYHSSKAFSVKTFNCDRVGELVRIDSKIIGYFTLCEVRVFGDPVSLRSKSPAKARGRTVRKLGLGHCRQSSTAFSGVCSRAIDGNTSQNYRKHSCTHTEIERGWWQARLTRRAHIKRIQIYNRRDCCANRLRNFYITVDGHKCAEYHSSKAFSVKTFNCDRVGQVIRIHNRIRTYLTLCEVQVYGTYVH</sequence>
<keyword evidence="6" id="KW-0106">Calcium</keyword>
<dbReference type="PANTHER" id="PTHR45713">
    <property type="entry name" value="FTP DOMAIN-CONTAINING PROTEIN"/>
    <property type="match status" value="1"/>
</dbReference>
<evidence type="ECO:0000256" key="2">
    <source>
        <dbReference type="ARBA" id="ARBA00010147"/>
    </source>
</evidence>
<keyword evidence="11" id="KW-1185">Reference proteome</keyword>
<feature type="domain" description="Fucolectin tachylectin-4 pentraxin-1" evidence="9">
    <location>
        <begin position="227"/>
        <end position="350"/>
    </location>
</feature>
<feature type="signal peptide" evidence="8">
    <location>
        <begin position="1"/>
        <end position="22"/>
    </location>
</feature>
<keyword evidence="5" id="KW-0430">Lectin</keyword>
<dbReference type="GO" id="GO:0010185">
    <property type="term" value="P:regulation of cellular defense response"/>
    <property type="evidence" value="ECO:0007669"/>
    <property type="project" value="UniProtKB-ARBA"/>
</dbReference>
<accession>A0A267G805</accession>
<feature type="domain" description="Fucolectin tachylectin-4 pentraxin-1" evidence="9">
    <location>
        <begin position="91"/>
        <end position="217"/>
    </location>
</feature>
<feature type="chain" id="PRO_5012492699" description="Fucolectin tachylectin-4 pentraxin-1 domain-containing protein" evidence="8">
    <location>
        <begin position="23"/>
        <end position="494"/>
    </location>
</feature>
<gene>
    <name evidence="10" type="ORF">BOX15_Mlig014299g2</name>
</gene>
<evidence type="ECO:0000256" key="1">
    <source>
        <dbReference type="ARBA" id="ARBA00002219"/>
    </source>
</evidence>
<dbReference type="OrthoDB" id="6102375at2759"/>
<evidence type="ECO:0000256" key="8">
    <source>
        <dbReference type="SAM" id="SignalP"/>
    </source>
</evidence>
<dbReference type="SMART" id="SM00607">
    <property type="entry name" value="FTP"/>
    <property type="match status" value="3"/>
</dbReference>
<protein>
    <recommendedName>
        <fullName evidence="9">Fucolectin tachylectin-4 pentraxin-1 domain-containing protein</fullName>
    </recommendedName>
</protein>
<dbReference type="GO" id="GO:0046872">
    <property type="term" value="F:metal ion binding"/>
    <property type="evidence" value="ECO:0007669"/>
    <property type="project" value="UniProtKB-KW"/>
</dbReference>
<dbReference type="GO" id="GO:0001868">
    <property type="term" value="P:regulation of complement activation, lectin pathway"/>
    <property type="evidence" value="ECO:0007669"/>
    <property type="project" value="UniProtKB-ARBA"/>
</dbReference>
<evidence type="ECO:0000313" key="11">
    <source>
        <dbReference type="Proteomes" id="UP000215902"/>
    </source>
</evidence>
<name>A0A267G805_9PLAT</name>
<keyword evidence="8" id="KW-0732">Signal</keyword>
<comment type="function">
    <text evidence="1">Acts as a defensive agent. Recognizes blood group fucosylated oligosaccharides including A, B, H and Lewis B-type antigens. Does not recognize Lewis A antigen and has low affinity for monovalent haptens.</text>
</comment>
<dbReference type="GO" id="GO:0042806">
    <property type="term" value="F:fucose binding"/>
    <property type="evidence" value="ECO:0007669"/>
    <property type="project" value="UniProtKB-ARBA"/>
</dbReference>
<dbReference type="AlphaFoldDB" id="A0A267G805"/>
<dbReference type="Proteomes" id="UP000215902">
    <property type="component" value="Unassembled WGS sequence"/>
</dbReference>
<comment type="caution">
    <text evidence="10">The sequence shown here is derived from an EMBL/GenBank/DDBJ whole genome shotgun (WGS) entry which is preliminary data.</text>
</comment>
<organism evidence="10 11">
    <name type="scientific">Macrostomum lignano</name>
    <dbReference type="NCBI Taxonomy" id="282301"/>
    <lineage>
        <taxon>Eukaryota</taxon>
        <taxon>Metazoa</taxon>
        <taxon>Spiralia</taxon>
        <taxon>Lophotrochozoa</taxon>
        <taxon>Platyhelminthes</taxon>
        <taxon>Rhabditophora</taxon>
        <taxon>Macrostomorpha</taxon>
        <taxon>Macrostomida</taxon>
        <taxon>Macrostomidae</taxon>
        <taxon>Macrostomum</taxon>
    </lineage>
</organism>
<dbReference type="InterPro" id="IPR008979">
    <property type="entry name" value="Galactose-bd-like_sf"/>
</dbReference>
<feature type="domain" description="Fucolectin tachylectin-4 pentraxin-1" evidence="9">
    <location>
        <begin position="370"/>
        <end position="494"/>
    </location>
</feature>
<keyword evidence="7" id="KW-1015">Disulfide bond</keyword>
<proteinExistence type="inferred from homology"/>
<dbReference type="EMBL" id="NIVC01000494">
    <property type="protein sequence ID" value="PAA82106.1"/>
    <property type="molecule type" value="Genomic_DNA"/>
</dbReference>
<dbReference type="InterPro" id="IPR006585">
    <property type="entry name" value="FTP1"/>
</dbReference>
<dbReference type="STRING" id="282301.A0A267G805"/>
<dbReference type="Pfam" id="PF22633">
    <property type="entry name" value="F5_F8_type_C_2"/>
    <property type="match status" value="3"/>
</dbReference>
<keyword evidence="4" id="KW-0479">Metal-binding</keyword>
<evidence type="ECO:0000256" key="6">
    <source>
        <dbReference type="ARBA" id="ARBA00022837"/>
    </source>
</evidence>
<evidence type="ECO:0000256" key="4">
    <source>
        <dbReference type="ARBA" id="ARBA00022723"/>
    </source>
</evidence>
<evidence type="ECO:0000256" key="3">
    <source>
        <dbReference type="ARBA" id="ARBA00011233"/>
    </source>
</evidence>
<dbReference type="Gene3D" id="2.60.120.260">
    <property type="entry name" value="Galactose-binding domain-like"/>
    <property type="match status" value="3"/>
</dbReference>
<comment type="similarity">
    <text evidence="2">Belongs to the fucolectin family.</text>
</comment>
<dbReference type="SUPFAM" id="SSF49785">
    <property type="entry name" value="Galactose-binding domain-like"/>
    <property type="match status" value="3"/>
</dbReference>
<dbReference type="PANTHER" id="PTHR45713:SF6">
    <property type="entry name" value="F5_8 TYPE C DOMAIN-CONTAINING PROTEIN"/>
    <property type="match status" value="1"/>
</dbReference>
<dbReference type="InterPro" id="IPR051941">
    <property type="entry name" value="BG_Antigen-Binding_Lectin"/>
</dbReference>
<evidence type="ECO:0000256" key="7">
    <source>
        <dbReference type="ARBA" id="ARBA00023157"/>
    </source>
</evidence>
<comment type="subunit">
    <text evidence="3">Homotrimer.</text>
</comment>
<evidence type="ECO:0000259" key="9">
    <source>
        <dbReference type="SMART" id="SM00607"/>
    </source>
</evidence>
<evidence type="ECO:0000313" key="10">
    <source>
        <dbReference type="EMBL" id="PAA82106.1"/>
    </source>
</evidence>